<proteinExistence type="predicted"/>
<dbReference type="InterPro" id="IPR003441">
    <property type="entry name" value="NAC-dom"/>
</dbReference>
<gene>
    <name evidence="6" type="primary">NAC76_0</name>
    <name evidence="6" type="ORF">Zm00014a_014004</name>
</gene>
<evidence type="ECO:0000313" key="6">
    <source>
        <dbReference type="EMBL" id="PWZ22512.1"/>
    </source>
</evidence>
<reference evidence="6" key="1">
    <citation type="journal article" date="2018" name="Nat. Genet.">
        <title>Extensive intraspecific gene order and gene structural variations between Mo17 and other maize genomes.</title>
        <authorList>
            <person name="Sun S."/>
            <person name="Zhou Y."/>
            <person name="Chen J."/>
            <person name="Shi J."/>
            <person name="Zhao H."/>
            <person name="Zhao H."/>
            <person name="Song W."/>
            <person name="Zhang M."/>
            <person name="Cui Y."/>
            <person name="Dong X."/>
            <person name="Liu H."/>
            <person name="Ma X."/>
            <person name="Jiao Y."/>
            <person name="Wang B."/>
            <person name="Wei X."/>
            <person name="Stein J.C."/>
            <person name="Glaubitz J.C."/>
            <person name="Lu F."/>
            <person name="Yu G."/>
            <person name="Liang C."/>
            <person name="Fengler K."/>
            <person name="Li B."/>
            <person name="Rafalski A."/>
            <person name="Schnable P.S."/>
            <person name="Ware D.H."/>
            <person name="Buckler E.S."/>
            <person name="Lai J."/>
        </authorList>
    </citation>
    <scope>NUCLEOTIDE SEQUENCE [LARGE SCALE GENOMIC DNA]</scope>
    <source>
        <tissue evidence="6">Seedling</tissue>
    </source>
</reference>
<dbReference type="EMBL" id="NCVQ01000006">
    <property type="protein sequence ID" value="PWZ22512.1"/>
    <property type="molecule type" value="Genomic_DNA"/>
</dbReference>
<dbReference type="Pfam" id="PF02365">
    <property type="entry name" value="NAM"/>
    <property type="match status" value="1"/>
</dbReference>
<dbReference type="InterPro" id="IPR036093">
    <property type="entry name" value="NAC_dom_sf"/>
</dbReference>
<sequence>MHPSCSPLAVPPGFRFHPTDEELLYYYLRKKVAYEPIDLDVIREVDLNKLEPWDLKDRCRIGTAEPQDEWYFFSHKDRKYPTGTRTNRATTAGFWKATGRDKAIFLGNAGRRIGLRKTLVFYTGRAPHGKKTDWIMHEYRLNDDNVEVPPITEDGWVVCRVFKKKSIQRGFEYQLGTASAGDDDELHSFHSPGGVMTTLVEQKHGLLHQLTHGGVVVPAFDPCMNLPHLTSAEGPLGATAAFTSGTSAVAMNLLDMGRSRHNHNHNMLKMTTTPCGSANDMPLNSGERFGAAADWSILDKLLASHQNLDQLFHCKFGGTTFAVPHHYQQEMQVQQQHMEISASSLHRLPLH</sequence>
<keyword evidence="4" id="KW-0539">Nucleus</keyword>
<evidence type="ECO:0000256" key="2">
    <source>
        <dbReference type="ARBA" id="ARBA00023125"/>
    </source>
</evidence>
<dbReference type="ExpressionAtlas" id="A0A3L6EN43">
    <property type="expression patterns" value="baseline"/>
</dbReference>
<evidence type="ECO:0000259" key="5">
    <source>
        <dbReference type="PROSITE" id="PS51005"/>
    </source>
</evidence>
<evidence type="ECO:0000256" key="4">
    <source>
        <dbReference type="ARBA" id="ARBA00023242"/>
    </source>
</evidence>
<dbReference type="GO" id="GO:0006355">
    <property type="term" value="P:regulation of DNA-templated transcription"/>
    <property type="evidence" value="ECO:0007669"/>
    <property type="project" value="InterPro"/>
</dbReference>
<keyword evidence="3" id="KW-0804">Transcription</keyword>
<keyword evidence="2" id="KW-0238">DNA-binding</keyword>
<organism evidence="6">
    <name type="scientific">Zea mays</name>
    <name type="common">Maize</name>
    <dbReference type="NCBI Taxonomy" id="4577"/>
    <lineage>
        <taxon>Eukaryota</taxon>
        <taxon>Viridiplantae</taxon>
        <taxon>Streptophyta</taxon>
        <taxon>Embryophyta</taxon>
        <taxon>Tracheophyta</taxon>
        <taxon>Spermatophyta</taxon>
        <taxon>Magnoliopsida</taxon>
        <taxon>Liliopsida</taxon>
        <taxon>Poales</taxon>
        <taxon>Poaceae</taxon>
        <taxon>PACMAD clade</taxon>
        <taxon>Panicoideae</taxon>
        <taxon>Andropogonodae</taxon>
        <taxon>Andropogoneae</taxon>
        <taxon>Tripsacinae</taxon>
        <taxon>Zea</taxon>
    </lineage>
</organism>
<dbReference type="Gene3D" id="2.170.150.80">
    <property type="entry name" value="NAC domain"/>
    <property type="match status" value="1"/>
</dbReference>
<evidence type="ECO:0000256" key="1">
    <source>
        <dbReference type="ARBA" id="ARBA00023015"/>
    </source>
</evidence>
<accession>A0A3L6EN43</accession>
<feature type="domain" description="NAC" evidence="5">
    <location>
        <begin position="10"/>
        <end position="164"/>
    </location>
</feature>
<dbReference type="GO" id="GO:0003677">
    <property type="term" value="F:DNA binding"/>
    <property type="evidence" value="ECO:0007669"/>
    <property type="project" value="UniProtKB-KW"/>
</dbReference>
<dbReference type="PANTHER" id="PTHR31744">
    <property type="entry name" value="PROTEIN CUP-SHAPED COTYLEDON 2-RELATED"/>
    <property type="match status" value="1"/>
</dbReference>
<name>A0A3L6EN43_MAIZE</name>
<keyword evidence="1" id="KW-0805">Transcription regulation</keyword>
<protein>
    <submittedName>
        <fullName evidence="6">NAC domain-containing protein 76</fullName>
    </submittedName>
</protein>
<comment type="caution">
    <text evidence="6">The sequence shown here is derived from an EMBL/GenBank/DDBJ whole genome shotgun (WGS) entry which is preliminary data.</text>
</comment>
<dbReference type="PROSITE" id="PS51005">
    <property type="entry name" value="NAC"/>
    <property type="match status" value="1"/>
</dbReference>
<dbReference type="SUPFAM" id="SSF101941">
    <property type="entry name" value="NAC domain"/>
    <property type="match status" value="1"/>
</dbReference>
<dbReference type="FunFam" id="2.170.150.80:FF:000003">
    <property type="entry name" value="NAC domain-containing protein"/>
    <property type="match status" value="1"/>
</dbReference>
<dbReference type="PANTHER" id="PTHR31744:SF212">
    <property type="entry name" value="PROTEIN SOMBRERO-LIKE ISOFORM X2"/>
    <property type="match status" value="1"/>
</dbReference>
<dbReference type="Proteomes" id="UP000251960">
    <property type="component" value="Chromosome 5"/>
</dbReference>
<dbReference type="AlphaFoldDB" id="A0A3L6EN43"/>
<evidence type="ECO:0000256" key="3">
    <source>
        <dbReference type="ARBA" id="ARBA00023163"/>
    </source>
</evidence>